<dbReference type="OrthoDB" id="10003767at2759"/>
<dbReference type="KEGG" id="ure:UREG_04681"/>
<dbReference type="GO" id="GO:0005739">
    <property type="term" value="C:mitochondrion"/>
    <property type="evidence" value="ECO:0007669"/>
    <property type="project" value="TreeGrafter"/>
</dbReference>
<evidence type="ECO:0000313" key="2">
    <source>
        <dbReference type="EMBL" id="EEP79835.1"/>
    </source>
</evidence>
<dbReference type="EMBL" id="CH476616">
    <property type="protein sequence ID" value="EEP79835.1"/>
    <property type="molecule type" value="Genomic_DNA"/>
</dbReference>
<dbReference type="InterPro" id="IPR051035">
    <property type="entry name" value="Mito_inheritance_9"/>
</dbReference>
<feature type="domain" description="Aminoglycoside phosphotransferase" evidence="1">
    <location>
        <begin position="146"/>
        <end position="205"/>
    </location>
</feature>
<evidence type="ECO:0000313" key="3">
    <source>
        <dbReference type="Proteomes" id="UP000002058"/>
    </source>
</evidence>
<dbReference type="Pfam" id="PF01636">
    <property type="entry name" value="APH"/>
    <property type="match status" value="1"/>
</dbReference>
<name>C4JQC7_UNCRE</name>
<dbReference type="RefSeq" id="XP_002545164.1">
    <property type="nucleotide sequence ID" value="XM_002545118.1"/>
</dbReference>
<dbReference type="PANTHER" id="PTHR36091">
    <property type="entry name" value="ALTERED INHERITANCE OF MITOCHONDRIA PROTEIN 9, MITOCHONDRIAL"/>
    <property type="match status" value="1"/>
</dbReference>
<gene>
    <name evidence="2" type="ORF">UREG_04681</name>
</gene>
<dbReference type="STRING" id="336963.C4JQC7"/>
<dbReference type="InterPro" id="IPR011009">
    <property type="entry name" value="Kinase-like_dom_sf"/>
</dbReference>
<dbReference type="PANTHER" id="PTHR36091:SF2">
    <property type="entry name" value="AMINOGLYCOSIDE PHOSPHOTRANSFERASE DOMAIN-CONTAINING PROTEIN"/>
    <property type="match status" value="1"/>
</dbReference>
<dbReference type="FunCoup" id="C4JQC7">
    <property type="interactions" value="14"/>
</dbReference>
<dbReference type="VEuPathDB" id="FungiDB:UREG_04681"/>
<sequence length="362" mass="41299">MEHASGVGADTQWFNTTKHQKHALVTGIVDIEKRLFALPFGATGSLYFKGDLPVQLRRELYMPGSTDEGGDSNIYCIGPICDYMFWYGQRSNLALDRGPWENPTQYLSAVATKEVKWIEQFGKPLECDFPHNTVFPGVNSHQDYLELLQKYLAIAPCLLPKDPSNPLNRPVLRHPDLTPGNVFICPDTHKVKCIIDWQHTVIKPLALAAGYPRLFENPDPEPPQGLEAPKYPEGYDNMDTETKAQIKELVRRQTLFYLYRVFNGGLNKPHLAALQDPLFSLRQYLVEFAGRQWGGNLMTLRGALIRTFESWDCLPGRENTQKCPIEFSEQEIQKQNDDEPMWCNLNALVQQWRDELGSSRSV</sequence>
<dbReference type="Proteomes" id="UP000002058">
    <property type="component" value="Unassembled WGS sequence"/>
</dbReference>
<dbReference type="InterPro" id="IPR002575">
    <property type="entry name" value="Aminoglycoside_PTrfase"/>
</dbReference>
<dbReference type="eggNOG" id="ENOG502QV1E">
    <property type="taxonomic scope" value="Eukaryota"/>
</dbReference>
<dbReference type="OMA" id="RRQSLFY"/>
<dbReference type="InParanoid" id="C4JQC7"/>
<keyword evidence="3" id="KW-1185">Reference proteome</keyword>
<reference evidence="3" key="1">
    <citation type="journal article" date="2009" name="Genome Res.">
        <title>Comparative genomic analyses of the human fungal pathogens Coccidioides and their relatives.</title>
        <authorList>
            <person name="Sharpton T.J."/>
            <person name="Stajich J.E."/>
            <person name="Rounsley S.D."/>
            <person name="Gardner M.J."/>
            <person name="Wortman J.R."/>
            <person name="Jordar V.S."/>
            <person name="Maiti R."/>
            <person name="Kodira C.D."/>
            <person name="Neafsey D.E."/>
            <person name="Zeng Q."/>
            <person name="Hung C.-Y."/>
            <person name="McMahan C."/>
            <person name="Muszewska A."/>
            <person name="Grynberg M."/>
            <person name="Mandel M.A."/>
            <person name="Kellner E.M."/>
            <person name="Barker B.M."/>
            <person name="Galgiani J.N."/>
            <person name="Orbach M.J."/>
            <person name="Kirkland T.N."/>
            <person name="Cole G.T."/>
            <person name="Henn M.R."/>
            <person name="Birren B.W."/>
            <person name="Taylor J.W."/>
        </authorList>
    </citation>
    <scope>NUCLEOTIDE SEQUENCE [LARGE SCALE GENOMIC DNA]</scope>
    <source>
        <strain evidence="3">UAMH 1704</strain>
    </source>
</reference>
<accession>C4JQC7</accession>
<dbReference type="AlphaFoldDB" id="C4JQC7"/>
<evidence type="ECO:0000259" key="1">
    <source>
        <dbReference type="Pfam" id="PF01636"/>
    </source>
</evidence>
<dbReference type="HOGENOM" id="CLU_019189_9_0_1"/>
<protein>
    <recommendedName>
        <fullName evidence="1">Aminoglycoside phosphotransferase domain-containing protein</fullName>
    </recommendedName>
</protein>
<proteinExistence type="predicted"/>
<dbReference type="GeneID" id="8440067"/>
<organism evidence="2 3">
    <name type="scientific">Uncinocarpus reesii (strain UAMH 1704)</name>
    <dbReference type="NCBI Taxonomy" id="336963"/>
    <lineage>
        <taxon>Eukaryota</taxon>
        <taxon>Fungi</taxon>
        <taxon>Dikarya</taxon>
        <taxon>Ascomycota</taxon>
        <taxon>Pezizomycotina</taxon>
        <taxon>Eurotiomycetes</taxon>
        <taxon>Eurotiomycetidae</taxon>
        <taxon>Onygenales</taxon>
        <taxon>Onygenaceae</taxon>
        <taxon>Uncinocarpus</taxon>
    </lineage>
</organism>
<dbReference type="SUPFAM" id="SSF56112">
    <property type="entry name" value="Protein kinase-like (PK-like)"/>
    <property type="match status" value="1"/>
</dbReference>